<name>A0AAU7UGQ3_9DEIO</name>
<keyword evidence="1" id="KW-0614">Plasmid</keyword>
<dbReference type="AlphaFoldDB" id="A0AAU7UGQ3"/>
<protein>
    <submittedName>
        <fullName evidence="1">Uncharacterized protein</fullName>
    </submittedName>
</protein>
<proteinExistence type="predicted"/>
<geneLocation type="plasmid" evidence="1">
    <name>pDson05</name>
</geneLocation>
<accession>A0AAU7UGQ3</accession>
<gene>
    <name evidence="1" type="ORF">ABOD76_22025</name>
</gene>
<reference evidence="1" key="1">
    <citation type="submission" date="2024-06" db="EMBL/GenBank/DDBJ databases">
        <title>Draft Genome Sequence of Deinococcus sonorensis Type Strain KR-87, a Biofilm Producing Representative of the Genus Deinococcus.</title>
        <authorList>
            <person name="Boren L.S."/>
            <person name="Grosso R.A."/>
            <person name="Hugenberg-Cox A.N."/>
            <person name="Hill J.T.E."/>
            <person name="Albert C.M."/>
            <person name="Tuohy J.M."/>
        </authorList>
    </citation>
    <scope>NUCLEOTIDE SEQUENCE</scope>
    <source>
        <strain evidence="1">KR-87</strain>
        <plasmid evidence="1">pDson05</plasmid>
    </source>
</reference>
<dbReference type="RefSeq" id="WP_350245744.1">
    <property type="nucleotide sequence ID" value="NZ_CP158301.1"/>
</dbReference>
<organism evidence="1">
    <name type="scientific">Deinococcus sonorensis KR-87</name>
    <dbReference type="NCBI Taxonomy" id="694439"/>
    <lineage>
        <taxon>Bacteria</taxon>
        <taxon>Thermotogati</taxon>
        <taxon>Deinococcota</taxon>
        <taxon>Deinococci</taxon>
        <taxon>Deinococcales</taxon>
        <taxon>Deinococcaceae</taxon>
        <taxon>Deinococcus</taxon>
    </lineage>
</organism>
<sequence length="96" mass="10893">MSNFDVAHIREQGQQMIIVPLNSNFHFQTPTQRQATIDALQACARSARLAGRVVPVWLHAGSMYFIAPSQWRPFFQSLSWNDIMANINGTLTCTDR</sequence>
<evidence type="ECO:0000313" key="1">
    <source>
        <dbReference type="EMBL" id="XBV87595.1"/>
    </source>
</evidence>
<dbReference type="EMBL" id="CP158301">
    <property type="protein sequence ID" value="XBV87595.1"/>
    <property type="molecule type" value="Genomic_DNA"/>
</dbReference>
<dbReference type="KEGG" id="dsc:ABOD76_22025"/>